<reference evidence="3 4" key="1">
    <citation type="submission" date="2024-11" db="EMBL/GenBank/DDBJ databases">
        <title>A near-complete genome assembly of Cinchona calisaya.</title>
        <authorList>
            <person name="Lian D.C."/>
            <person name="Zhao X.W."/>
            <person name="Wei L."/>
        </authorList>
    </citation>
    <scope>NUCLEOTIDE SEQUENCE [LARGE SCALE GENOMIC DNA]</scope>
    <source>
        <tissue evidence="3">Nenye</tissue>
    </source>
</reference>
<dbReference type="InterPro" id="IPR036378">
    <property type="entry name" value="FAS1_dom_sf"/>
</dbReference>
<protein>
    <recommendedName>
        <fullName evidence="2">F-box protein At3g26010-like beta-propeller domain-containing protein</fullName>
    </recommendedName>
</protein>
<dbReference type="PANTHER" id="PTHR33985">
    <property type="entry name" value="OS02G0491300 PROTEIN-RELATED"/>
    <property type="match status" value="1"/>
</dbReference>
<dbReference type="InterPro" id="IPR056592">
    <property type="entry name" value="Beta-prop_At3g26010-like"/>
</dbReference>
<proteinExistence type="predicted"/>
<dbReference type="InterPro" id="IPR052806">
    <property type="entry name" value="Fasciclin-like_AGP"/>
</dbReference>
<dbReference type="EMBL" id="JBJUIK010000002">
    <property type="protein sequence ID" value="KAL3535263.1"/>
    <property type="molecule type" value="Genomic_DNA"/>
</dbReference>
<dbReference type="Proteomes" id="UP001630127">
    <property type="component" value="Unassembled WGS sequence"/>
</dbReference>
<feature type="chain" id="PRO_5044742545" description="F-box protein At3g26010-like beta-propeller domain-containing protein" evidence="1">
    <location>
        <begin position="28"/>
        <end position="565"/>
    </location>
</feature>
<dbReference type="Pfam" id="PF24750">
    <property type="entry name" value="b-prop_At3g26010-like"/>
    <property type="match status" value="1"/>
</dbReference>
<evidence type="ECO:0000313" key="4">
    <source>
        <dbReference type="Proteomes" id="UP001630127"/>
    </source>
</evidence>
<evidence type="ECO:0000256" key="1">
    <source>
        <dbReference type="SAM" id="SignalP"/>
    </source>
</evidence>
<sequence>MSPKTFTLVLLSLLCFLNFSSIQFTLSQSTLKIPHNHQLSEKLLNKGYGAMGVFDIEQFLNHLLTSTHSESTHNNSNNITAITFFAVTDKGFDSQNHIGIPTTLLKHQVIPFKVDRKTLESSPVGSTFPTLLANTPPLVKTQLPYTREVSINDVKIMDWEIYDDGEVIIHGVDDFFNHAVYPSIVAKQDLGYLHEVPSRSFLIAHLINVVLGSRIPSIVCDFIMASLPLVLLGLAYDEYRKSLNRQPRMAGKASGKTVVPRSNSGLNLRMDLALKKRKAFTPQDMDSSSSGSLTKFDLPASAQANGVEVYKRSFVDSFVGIIAQVKDYAVTSYKVIRFEYGGAKTSVLKFDIFSSETGEWRGVDIRFRQVLELVPSRMLVVTFKEILHFMDMELGTLAYDPYESPIFCRIIRFPEDKGSDDNESCYARTTKWYYERTRLFDVHQGHSRYFEVKRDFNNAGFWSLCIWTLIDYEAGLWSSVHCITCDVSFLDPSYMVPVAFHPFDFDTVYLVYGKSILSHNIQTQELVVIGNHTLEKDNIWELIYRFVLPLWPVSIQGTSFKSPTK</sequence>
<organism evidence="3 4">
    <name type="scientific">Cinchona calisaya</name>
    <dbReference type="NCBI Taxonomy" id="153742"/>
    <lineage>
        <taxon>Eukaryota</taxon>
        <taxon>Viridiplantae</taxon>
        <taxon>Streptophyta</taxon>
        <taxon>Embryophyta</taxon>
        <taxon>Tracheophyta</taxon>
        <taxon>Spermatophyta</taxon>
        <taxon>Magnoliopsida</taxon>
        <taxon>eudicotyledons</taxon>
        <taxon>Gunneridae</taxon>
        <taxon>Pentapetalae</taxon>
        <taxon>asterids</taxon>
        <taxon>lamiids</taxon>
        <taxon>Gentianales</taxon>
        <taxon>Rubiaceae</taxon>
        <taxon>Cinchonoideae</taxon>
        <taxon>Cinchoneae</taxon>
        <taxon>Cinchona</taxon>
    </lineage>
</organism>
<name>A0ABD3AW36_9GENT</name>
<dbReference type="AlphaFoldDB" id="A0ABD3AW36"/>
<feature type="domain" description="F-box protein At3g26010-like beta-propeller" evidence="2">
    <location>
        <begin position="316"/>
        <end position="537"/>
    </location>
</feature>
<keyword evidence="4" id="KW-1185">Reference proteome</keyword>
<comment type="caution">
    <text evidence="3">The sequence shown here is derived from an EMBL/GenBank/DDBJ whole genome shotgun (WGS) entry which is preliminary data.</text>
</comment>
<evidence type="ECO:0000259" key="2">
    <source>
        <dbReference type="Pfam" id="PF24750"/>
    </source>
</evidence>
<evidence type="ECO:0000313" key="3">
    <source>
        <dbReference type="EMBL" id="KAL3535263.1"/>
    </source>
</evidence>
<feature type="signal peptide" evidence="1">
    <location>
        <begin position="1"/>
        <end position="27"/>
    </location>
</feature>
<dbReference type="SUPFAM" id="SSF82153">
    <property type="entry name" value="FAS1 domain"/>
    <property type="match status" value="1"/>
</dbReference>
<accession>A0ABD3AW36</accession>
<gene>
    <name evidence="3" type="ORF">ACH5RR_003724</name>
</gene>
<keyword evidence="1" id="KW-0732">Signal</keyword>
<dbReference type="PANTHER" id="PTHR33985:SF29">
    <property type="entry name" value="FAS1 DOMAIN-CONTAINING PROTEIN"/>
    <property type="match status" value="1"/>
</dbReference>